<organism evidence="3 4">
    <name type="scientific">Salibacterium salarium</name>
    <dbReference type="NCBI Taxonomy" id="284579"/>
    <lineage>
        <taxon>Bacteria</taxon>
        <taxon>Bacillati</taxon>
        <taxon>Bacillota</taxon>
        <taxon>Bacilli</taxon>
        <taxon>Bacillales</taxon>
        <taxon>Bacillaceae</taxon>
    </lineage>
</organism>
<dbReference type="InterPro" id="IPR050194">
    <property type="entry name" value="Glycosyltransferase_grp1"/>
</dbReference>
<keyword evidence="4" id="KW-1185">Reference proteome</keyword>
<sequence length="383" mass="44170">MKILYTATVSSMVNSFLVPHIQLLTLQGNTVDIACNVDEAINPELTRSGCIVHDIEFQRSPLKKENIKAFRKIKKLVMEENYELIHAHTPVASFLTRFACRNMPWISTLYTVHGYHFFKRSPLKNWLLYYPVERLVSRWTDGLITMNEEDYISARRMTLRKDGAVYKVNGVGVDMDRFTAQTRQQRNSLRKIYNYKEEDFILVYAAELSYRKHQDVLIEAVHLLKTKISDIKLILAGEGDMEDSYKRQAVNLNVENNIEFLGHRDDISNLMMIADAAVSSSRQEGLPVNVMEAMATGLPLVVTDCRGNRDLVKNGENGFVIENHNVNQFADAIHTLYESRNLSAQYGQHSRKIMEVYSLEKVIKQMDDIYSDYITKENQKKRG</sequence>
<dbReference type="OrthoDB" id="9806653at2"/>
<proteinExistence type="predicted"/>
<evidence type="ECO:0000259" key="2">
    <source>
        <dbReference type="Pfam" id="PF13477"/>
    </source>
</evidence>
<keyword evidence="3" id="KW-0808">Transferase</keyword>
<dbReference type="CDD" id="cd03808">
    <property type="entry name" value="GT4_CapM-like"/>
    <property type="match status" value="1"/>
</dbReference>
<dbReference type="Pfam" id="PF00534">
    <property type="entry name" value="Glycos_transf_1"/>
    <property type="match status" value="1"/>
</dbReference>
<protein>
    <submittedName>
        <fullName evidence="3">Glycosyltransferase family 1 protein</fullName>
    </submittedName>
</protein>
<evidence type="ECO:0000259" key="1">
    <source>
        <dbReference type="Pfam" id="PF00534"/>
    </source>
</evidence>
<comment type="caution">
    <text evidence="3">The sequence shown here is derived from an EMBL/GenBank/DDBJ whole genome shotgun (WGS) entry which is preliminary data.</text>
</comment>
<dbReference type="Pfam" id="PF13477">
    <property type="entry name" value="Glyco_trans_4_2"/>
    <property type="match status" value="1"/>
</dbReference>
<dbReference type="Proteomes" id="UP000275076">
    <property type="component" value="Unassembled WGS sequence"/>
</dbReference>
<reference evidence="3 4" key="1">
    <citation type="submission" date="2018-10" db="EMBL/GenBank/DDBJ databases">
        <title>Draft genome sequence of Bacillus salarius IM0101, isolated from a hypersaline soil in Inner Mongolia, China.</title>
        <authorList>
            <person name="Yamprayoonswat W."/>
            <person name="Boonvisut S."/>
            <person name="Jumpathong W."/>
            <person name="Sittihan S."/>
            <person name="Ruangsuj P."/>
            <person name="Wanthongcharoen S."/>
            <person name="Thongpramul N."/>
            <person name="Pimmason S."/>
            <person name="Yu B."/>
            <person name="Yasawong M."/>
        </authorList>
    </citation>
    <scope>NUCLEOTIDE SEQUENCE [LARGE SCALE GENOMIC DNA]</scope>
    <source>
        <strain evidence="3 4">IM0101</strain>
    </source>
</reference>
<evidence type="ECO:0000313" key="4">
    <source>
        <dbReference type="Proteomes" id="UP000275076"/>
    </source>
</evidence>
<feature type="domain" description="Glycosyl transferase family 1" evidence="1">
    <location>
        <begin position="186"/>
        <end position="352"/>
    </location>
</feature>
<gene>
    <name evidence="3" type="ORF">D7Z54_18205</name>
</gene>
<feature type="domain" description="Glycosyltransferase subfamily 4-like N-terminal" evidence="2">
    <location>
        <begin position="2"/>
        <end position="144"/>
    </location>
</feature>
<dbReference type="EMBL" id="RBVX01000019">
    <property type="protein sequence ID" value="RSL31916.1"/>
    <property type="molecule type" value="Genomic_DNA"/>
</dbReference>
<dbReference type="GO" id="GO:0016757">
    <property type="term" value="F:glycosyltransferase activity"/>
    <property type="evidence" value="ECO:0007669"/>
    <property type="project" value="InterPro"/>
</dbReference>
<name>A0A3R9P5X8_9BACI</name>
<dbReference type="PANTHER" id="PTHR45947">
    <property type="entry name" value="SULFOQUINOVOSYL TRANSFERASE SQD2"/>
    <property type="match status" value="1"/>
</dbReference>
<dbReference type="PANTHER" id="PTHR45947:SF3">
    <property type="entry name" value="SULFOQUINOVOSYL TRANSFERASE SQD2"/>
    <property type="match status" value="1"/>
</dbReference>
<dbReference type="RefSeq" id="WP_125557662.1">
    <property type="nucleotide sequence ID" value="NZ_RBVX01000019.1"/>
</dbReference>
<evidence type="ECO:0000313" key="3">
    <source>
        <dbReference type="EMBL" id="RSL31916.1"/>
    </source>
</evidence>
<dbReference type="AlphaFoldDB" id="A0A3R9P5X8"/>
<dbReference type="Gene3D" id="3.40.50.2000">
    <property type="entry name" value="Glycogen Phosphorylase B"/>
    <property type="match status" value="2"/>
</dbReference>
<dbReference type="InterPro" id="IPR028098">
    <property type="entry name" value="Glyco_trans_4-like_N"/>
</dbReference>
<dbReference type="InterPro" id="IPR001296">
    <property type="entry name" value="Glyco_trans_1"/>
</dbReference>
<accession>A0A3R9P5X8</accession>
<dbReference type="SUPFAM" id="SSF53756">
    <property type="entry name" value="UDP-Glycosyltransferase/glycogen phosphorylase"/>
    <property type="match status" value="1"/>
</dbReference>